<organism evidence="1 2">
    <name type="scientific">Olpidium bornovanus</name>
    <dbReference type="NCBI Taxonomy" id="278681"/>
    <lineage>
        <taxon>Eukaryota</taxon>
        <taxon>Fungi</taxon>
        <taxon>Fungi incertae sedis</taxon>
        <taxon>Olpidiomycota</taxon>
        <taxon>Olpidiomycotina</taxon>
        <taxon>Olpidiomycetes</taxon>
        <taxon>Olpidiales</taxon>
        <taxon>Olpidiaceae</taxon>
        <taxon>Olpidium</taxon>
    </lineage>
</organism>
<dbReference type="AlphaFoldDB" id="A0A8H8DJA8"/>
<keyword evidence="2" id="KW-1185">Reference proteome</keyword>
<dbReference type="Proteomes" id="UP000673691">
    <property type="component" value="Unassembled WGS sequence"/>
</dbReference>
<protein>
    <submittedName>
        <fullName evidence="1">Uncharacterized protein</fullName>
    </submittedName>
</protein>
<gene>
    <name evidence="1" type="ORF">BJ554DRAFT_7573</name>
</gene>
<reference evidence="1 2" key="1">
    <citation type="journal article" name="Sci. Rep.">
        <title>Genome-scale phylogenetic analyses confirm Olpidium as the closest living zoosporic fungus to the non-flagellated, terrestrial fungi.</title>
        <authorList>
            <person name="Chang Y."/>
            <person name="Rochon D."/>
            <person name="Sekimoto S."/>
            <person name="Wang Y."/>
            <person name="Chovatia M."/>
            <person name="Sandor L."/>
            <person name="Salamov A."/>
            <person name="Grigoriev I.V."/>
            <person name="Stajich J.E."/>
            <person name="Spatafora J.W."/>
        </authorList>
    </citation>
    <scope>NUCLEOTIDE SEQUENCE [LARGE SCALE GENOMIC DNA]</scope>
    <source>
        <strain evidence="1">S191</strain>
    </source>
</reference>
<accession>A0A8H8DJA8</accession>
<name>A0A8H8DJA8_9FUNG</name>
<comment type="caution">
    <text evidence="1">The sequence shown here is derived from an EMBL/GenBank/DDBJ whole genome shotgun (WGS) entry which is preliminary data.</text>
</comment>
<proteinExistence type="predicted"/>
<evidence type="ECO:0000313" key="1">
    <source>
        <dbReference type="EMBL" id="KAG5460385.1"/>
    </source>
</evidence>
<dbReference type="EMBL" id="JAEFCI010005300">
    <property type="protein sequence ID" value="KAG5460385.1"/>
    <property type="molecule type" value="Genomic_DNA"/>
</dbReference>
<evidence type="ECO:0000313" key="2">
    <source>
        <dbReference type="Proteomes" id="UP000673691"/>
    </source>
</evidence>
<sequence>MDKNNANGRTLIFVDTKRMADTIDDYLYEDSPGVCTTDISRALPSTVTALNGSVRMHWRLSGLFTS</sequence>